<dbReference type="PANTHER" id="PTHR23076:SF97">
    <property type="entry name" value="ATP-DEPENDENT ZINC METALLOPROTEASE YME1L1"/>
    <property type="match status" value="1"/>
</dbReference>
<feature type="region of interest" description="Disordered" evidence="1">
    <location>
        <begin position="205"/>
        <end position="229"/>
    </location>
</feature>
<dbReference type="EMBL" id="CP114029">
    <property type="protein sequence ID" value="WAP69116.1"/>
    <property type="molecule type" value="Genomic_DNA"/>
</dbReference>
<sequence>MTHRITRLVGNRRLPAIVDDIDFADDDGEGTPDDYRINFPPSAWLIDAANAGEIAKIRSVVADRKRHAIVIARANGGWREAMSNLTRLLLGSREELRVVRRDVSPELLDTVLAFLGHCHVVLTCRPDDEILEIYKRLALVEIDAGRITASHVDALIRDRWPGSGVRWPADRDVTAIPSHHLSTAIYQVTAPGEIVEILDVIERHDTADKQPAEEEETKSDLDRASETESAVVTAWNRDRDQREGTGKKVVDDKMRRAIAAIEVQRPTSPKLDDLAGYGAAAMWASDLALDIAAFRAGEITWDDVDKGCLLVGPPGTGKTLFARAAAATTGLPLIATSYAQWQSAGTGHLGDLVRSIRTIFAAAESVAPCILFIDEIDAVRGRQQTGNSDHDSWHTAIVTCLLECLDGISRVEGIVTIGACNNAHGLDPALVRSGRLDRRFEIALPDEPALLRILAHHAPDVAAQELEPIATALAGTISGADVARMAREAKRAARREKRGVTGQDVMTAALPAETRPREVLWRTAIHEAWHVVAFLVGGHVPNALSLVSGGGMSGHVRGLGVREVEGRLGDLEARVLPMLAGRAAEDVILGEPSAGAFADLEQASAVLSNVESAFGLGGHLTPGGHDRVSVEGRIRRIYGDALMFVVRHRAVIVELARLAVERRVLSRSVIEAFGRERGLI</sequence>
<name>A0ABY7C021_9HYPH</name>
<dbReference type="SUPFAM" id="SSF52540">
    <property type="entry name" value="P-loop containing nucleoside triphosphate hydrolases"/>
    <property type="match status" value="1"/>
</dbReference>
<dbReference type="SMART" id="SM00382">
    <property type="entry name" value="AAA"/>
    <property type="match status" value="1"/>
</dbReference>
<proteinExistence type="predicted"/>
<protein>
    <submittedName>
        <fullName evidence="3">AAA family ATPase</fullName>
    </submittedName>
</protein>
<dbReference type="Gene3D" id="1.20.58.760">
    <property type="entry name" value="Peptidase M41"/>
    <property type="match status" value="1"/>
</dbReference>
<dbReference type="CDD" id="cd19481">
    <property type="entry name" value="RecA-like_protease"/>
    <property type="match status" value="1"/>
</dbReference>
<dbReference type="Pfam" id="PF00004">
    <property type="entry name" value="AAA"/>
    <property type="match status" value="1"/>
</dbReference>
<reference evidence="3" key="1">
    <citation type="submission" date="2022-12" db="EMBL/GenBank/DDBJ databases">
        <title>Jiella pelagia sp. nov., isolated from phosphonate enriched culture of Northwest Pacific surface seawater.</title>
        <authorList>
            <person name="Shin D.Y."/>
            <person name="Hwang C.Y."/>
        </authorList>
    </citation>
    <scope>NUCLEOTIDE SEQUENCE</scope>
    <source>
        <strain evidence="3">HL-NP1</strain>
    </source>
</reference>
<dbReference type="Gene3D" id="1.10.8.60">
    <property type="match status" value="1"/>
</dbReference>
<evidence type="ECO:0000256" key="1">
    <source>
        <dbReference type="SAM" id="MobiDB-lite"/>
    </source>
</evidence>
<keyword evidence="4" id="KW-1185">Reference proteome</keyword>
<dbReference type="SUPFAM" id="SSF140990">
    <property type="entry name" value="FtsH protease domain-like"/>
    <property type="match status" value="1"/>
</dbReference>
<dbReference type="InterPro" id="IPR003593">
    <property type="entry name" value="AAA+_ATPase"/>
</dbReference>
<gene>
    <name evidence="3" type="ORF">OH818_01945</name>
</gene>
<dbReference type="Proteomes" id="UP001164020">
    <property type="component" value="Chromosome"/>
</dbReference>
<organism evidence="3 4">
    <name type="scientific">Jiella pelagia</name>
    <dbReference type="NCBI Taxonomy" id="2986949"/>
    <lineage>
        <taxon>Bacteria</taxon>
        <taxon>Pseudomonadati</taxon>
        <taxon>Pseudomonadota</taxon>
        <taxon>Alphaproteobacteria</taxon>
        <taxon>Hyphomicrobiales</taxon>
        <taxon>Aurantimonadaceae</taxon>
        <taxon>Jiella</taxon>
    </lineage>
</organism>
<feature type="compositionally biased region" description="Basic and acidic residues" evidence="1">
    <location>
        <begin position="205"/>
        <end position="226"/>
    </location>
</feature>
<evidence type="ECO:0000313" key="4">
    <source>
        <dbReference type="Proteomes" id="UP001164020"/>
    </source>
</evidence>
<dbReference type="InterPro" id="IPR037219">
    <property type="entry name" value="Peptidase_M41-like"/>
</dbReference>
<dbReference type="InterPro" id="IPR003959">
    <property type="entry name" value="ATPase_AAA_core"/>
</dbReference>
<feature type="domain" description="AAA+ ATPase" evidence="2">
    <location>
        <begin position="304"/>
        <end position="446"/>
    </location>
</feature>
<dbReference type="InterPro" id="IPR000642">
    <property type="entry name" value="Peptidase_M41"/>
</dbReference>
<evidence type="ECO:0000259" key="2">
    <source>
        <dbReference type="SMART" id="SM00382"/>
    </source>
</evidence>
<accession>A0ABY7C021</accession>
<dbReference type="InterPro" id="IPR027417">
    <property type="entry name" value="P-loop_NTPase"/>
</dbReference>
<dbReference type="Pfam" id="PF01434">
    <property type="entry name" value="Peptidase_M41"/>
    <property type="match status" value="1"/>
</dbReference>
<dbReference type="PANTHER" id="PTHR23076">
    <property type="entry name" value="METALLOPROTEASE M41 FTSH"/>
    <property type="match status" value="1"/>
</dbReference>
<dbReference type="Gene3D" id="3.40.50.300">
    <property type="entry name" value="P-loop containing nucleotide triphosphate hydrolases"/>
    <property type="match status" value="1"/>
</dbReference>
<dbReference type="RefSeq" id="WP_268881554.1">
    <property type="nucleotide sequence ID" value="NZ_CP114029.1"/>
</dbReference>
<evidence type="ECO:0000313" key="3">
    <source>
        <dbReference type="EMBL" id="WAP69116.1"/>
    </source>
</evidence>